<dbReference type="Proteomes" id="UP000181980">
    <property type="component" value="Unassembled WGS sequence"/>
</dbReference>
<keyword evidence="2" id="KW-0812">Transmembrane</keyword>
<dbReference type="STRING" id="561176.SAMN04488561_2652"/>
<evidence type="ECO:0000256" key="2">
    <source>
        <dbReference type="SAM" id="Phobius"/>
    </source>
</evidence>
<keyword evidence="2" id="KW-0472">Membrane</keyword>
<feature type="region of interest" description="Disordered" evidence="1">
    <location>
        <begin position="1"/>
        <end position="44"/>
    </location>
</feature>
<sequence length="231" mass="24752">MTDPQAGTRNPGAQRRPALSRRIWDAIVRDVPPPPTPRPRPSEEQLAEGHLTVGMIDYAIEDAPGGDVQGPDTLIISAEVPGHGVLHRRIQCPLSMPGSGRGLAGQTIGLRHTTFDPEFVDDVLVVRWPPAVDRALEPFRFDGPGALRARVWSFLAGFGYVVMWIGIALTPILLCGMIFGGDMFTDLPTWFHPGIALAASVAAVPLGFVTVAVCNGRMAAALSHPARQDGQ</sequence>
<evidence type="ECO:0000313" key="3">
    <source>
        <dbReference type="EMBL" id="SEE77653.1"/>
    </source>
</evidence>
<dbReference type="AlphaFoldDB" id="A0A1H5LKP9"/>
<name>A0A1H5LKP9_9ACTN</name>
<accession>A0A1H5LKP9</accession>
<keyword evidence="4" id="KW-1185">Reference proteome</keyword>
<feature type="transmembrane region" description="Helical" evidence="2">
    <location>
        <begin position="154"/>
        <end position="179"/>
    </location>
</feature>
<proteinExistence type="predicted"/>
<feature type="transmembrane region" description="Helical" evidence="2">
    <location>
        <begin position="191"/>
        <end position="214"/>
    </location>
</feature>
<reference evidence="4" key="1">
    <citation type="submission" date="2016-10" db="EMBL/GenBank/DDBJ databases">
        <authorList>
            <person name="Varghese N."/>
            <person name="Submissions S."/>
        </authorList>
    </citation>
    <scope>NUCLEOTIDE SEQUENCE [LARGE SCALE GENOMIC DNA]</scope>
    <source>
        <strain evidence="4">DSM 45237</strain>
    </source>
</reference>
<keyword evidence="2" id="KW-1133">Transmembrane helix</keyword>
<organism evidence="3 4">
    <name type="scientific">Jiangella alba</name>
    <dbReference type="NCBI Taxonomy" id="561176"/>
    <lineage>
        <taxon>Bacteria</taxon>
        <taxon>Bacillati</taxon>
        <taxon>Actinomycetota</taxon>
        <taxon>Actinomycetes</taxon>
        <taxon>Jiangellales</taxon>
        <taxon>Jiangellaceae</taxon>
        <taxon>Jiangella</taxon>
    </lineage>
</organism>
<dbReference type="RefSeq" id="WP_216094431.1">
    <property type="nucleotide sequence ID" value="NZ_FNUC01000003.1"/>
</dbReference>
<gene>
    <name evidence="3" type="ORF">SAMN04488561_2652</name>
</gene>
<evidence type="ECO:0000313" key="4">
    <source>
        <dbReference type="Proteomes" id="UP000181980"/>
    </source>
</evidence>
<protein>
    <submittedName>
        <fullName evidence="3">Uncharacterized protein</fullName>
    </submittedName>
</protein>
<dbReference type="EMBL" id="FNUC01000003">
    <property type="protein sequence ID" value="SEE77653.1"/>
    <property type="molecule type" value="Genomic_DNA"/>
</dbReference>
<evidence type="ECO:0000256" key="1">
    <source>
        <dbReference type="SAM" id="MobiDB-lite"/>
    </source>
</evidence>